<dbReference type="InterPro" id="IPR043129">
    <property type="entry name" value="ATPase_NBD"/>
</dbReference>
<dbReference type="PRINTS" id="PR00789">
    <property type="entry name" value="OSIALOPTASE"/>
</dbReference>
<proteinExistence type="inferred from homology"/>
<keyword evidence="2 7" id="KW-0808">Transferase</keyword>
<dbReference type="EMBL" id="JAZHXJ010000035">
    <property type="protein sequence ID" value="KAL1880179.1"/>
    <property type="molecule type" value="Genomic_DNA"/>
</dbReference>
<keyword evidence="5 7" id="KW-0012">Acyltransferase</keyword>
<dbReference type="Gene3D" id="3.30.420.40">
    <property type="match status" value="2"/>
</dbReference>
<sequence>MRSVPLWVRVKGSSMWACFQPSPRLQRSAPFPGHLSIRKRPRSGLPTQTRQLVTLAIETSCDDTCVAVLEKHPTNGAARLLFERRLTSDNRAYGGVHPVVAVNSHVTHLANLVQEAVRHIPASSRPRDGSSLLPSPPVDFVSVTRGPGMLANLATGLNTAKGVAAAWDVPVLGVNHMQAHALTPRLAVALERGRHDQDCWSSEGRILEDTPTGAGAEAELAGRAPCPAFPFLSLLVSGGHTMLLLSRDLCSHKILVPDSGNLAIGDMLDKCARAILPPDVLASVPDTMYAAALETFAFPDASPPRSASNSDSERTRSGADYEYDYDYTPPAHRADEILAVYAGNGVVLTPPLAGSRALNYNFTGLGTQVARAMAENPHMSVPARRAVARATMRVAFEHLAGRILLCLSSSTRSRSLKPSYTASDGAKTRDNGCGRGDNVAHTDSSTATTAAVPQGTSPNDLNSSIRAEVAAARTLVVSGGVARNRFLMHVLRMMLRARGPPASEMQVVAPPPALCTDNAAMIAWAGAEMWEAGWRSELSILPVRKWSLDPESPDGGILGAKGWVRRDG</sequence>
<comment type="cofactor">
    <cofactor evidence="7">
        <name>a divalent metal cation</name>
        <dbReference type="ChEBI" id="CHEBI:60240"/>
    </cofactor>
    <text evidence="7">Binds 1 divalent metal cation per subunit.</text>
</comment>
<comment type="similarity">
    <text evidence="7">Belongs to the KAE1 / TsaD family.</text>
</comment>
<feature type="region of interest" description="Disordered" evidence="8">
    <location>
        <begin position="414"/>
        <end position="460"/>
    </location>
</feature>
<organism evidence="10 11">
    <name type="scientific">Phialemonium thermophilum</name>
    <dbReference type="NCBI Taxonomy" id="223376"/>
    <lineage>
        <taxon>Eukaryota</taxon>
        <taxon>Fungi</taxon>
        <taxon>Dikarya</taxon>
        <taxon>Ascomycota</taxon>
        <taxon>Pezizomycotina</taxon>
        <taxon>Sordariomycetes</taxon>
        <taxon>Sordariomycetidae</taxon>
        <taxon>Cephalothecales</taxon>
        <taxon>Cephalothecaceae</taxon>
        <taxon>Phialemonium</taxon>
    </lineage>
</organism>
<evidence type="ECO:0000313" key="10">
    <source>
        <dbReference type="EMBL" id="KAL1880179.1"/>
    </source>
</evidence>
<feature type="compositionally biased region" description="Low complexity" evidence="8">
    <location>
        <begin position="441"/>
        <end position="451"/>
    </location>
</feature>
<feature type="domain" description="Gcp-like" evidence="9">
    <location>
        <begin position="89"/>
        <end position="205"/>
    </location>
</feature>
<evidence type="ECO:0000259" key="9">
    <source>
        <dbReference type="Pfam" id="PF00814"/>
    </source>
</evidence>
<dbReference type="InterPro" id="IPR000905">
    <property type="entry name" value="Gcp-like_dom"/>
</dbReference>
<dbReference type="SUPFAM" id="SSF53067">
    <property type="entry name" value="Actin-like ATPase domain"/>
    <property type="match status" value="2"/>
</dbReference>
<accession>A0ABR3XW02</accession>
<keyword evidence="11" id="KW-1185">Reference proteome</keyword>
<protein>
    <recommendedName>
        <fullName evidence="1">N(6)-L-threonylcarbamoyladenine synthase</fullName>
        <ecNumber evidence="1">2.3.1.234</ecNumber>
    </recommendedName>
</protein>
<dbReference type="InterPro" id="IPR017860">
    <property type="entry name" value="Peptidase_M22_CS"/>
</dbReference>
<comment type="function">
    <text evidence="7">Required for the formation of a threonylcarbamoyl group on adenosine at position 37 (t(6)A37) in mitochondrial tRNAs that read codons beginning with adenine. Probably involved in the transfer of the threonylcarbamoyl moiety of threonylcarbamoyl-AMP (TC-AMP) to the N6 group of A37. Involved in mitochondrial genome maintenance.</text>
</comment>
<dbReference type="InterPro" id="IPR022450">
    <property type="entry name" value="TsaD"/>
</dbReference>
<gene>
    <name evidence="10" type="ORF">VTK73DRAFT_6210</name>
</gene>
<reference evidence="10 11" key="1">
    <citation type="journal article" date="2024" name="Commun. Biol.">
        <title>Comparative genomic analysis of thermophilic fungi reveals convergent evolutionary adaptations and gene losses.</title>
        <authorList>
            <person name="Steindorff A.S."/>
            <person name="Aguilar-Pontes M.V."/>
            <person name="Robinson A.J."/>
            <person name="Andreopoulos B."/>
            <person name="LaButti K."/>
            <person name="Kuo A."/>
            <person name="Mondo S."/>
            <person name="Riley R."/>
            <person name="Otillar R."/>
            <person name="Haridas S."/>
            <person name="Lipzen A."/>
            <person name="Grimwood J."/>
            <person name="Schmutz J."/>
            <person name="Clum A."/>
            <person name="Reid I.D."/>
            <person name="Moisan M.C."/>
            <person name="Butler G."/>
            <person name="Nguyen T.T.M."/>
            <person name="Dewar K."/>
            <person name="Conant G."/>
            <person name="Drula E."/>
            <person name="Henrissat B."/>
            <person name="Hansel C."/>
            <person name="Singer S."/>
            <person name="Hutchinson M.I."/>
            <person name="de Vries R.P."/>
            <person name="Natvig D.O."/>
            <person name="Powell A.J."/>
            <person name="Tsang A."/>
            <person name="Grigoriev I.V."/>
        </authorList>
    </citation>
    <scope>NUCLEOTIDE SEQUENCE [LARGE SCALE GENOMIC DNA]</scope>
    <source>
        <strain evidence="10 11">ATCC 24622</strain>
    </source>
</reference>
<evidence type="ECO:0000256" key="1">
    <source>
        <dbReference type="ARBA" id="ARBA00012156"/>
    </source>
</evidence>
<dbReference type="PROSITE" id="PS01016">
    <property type="entry name" value="GLYCOPROTEASE"/>
    <property type="match status" value="1"/>
</dbReference>
<evidence type="ECO:0000256" key="6">
    <source>
        <dbReference type="ARBA" id="ARBA00048117"/>
    </source>
</evidence>
<evidence type="ECO:0000256" key="3">
    <source>
        <dbReference type="ARBA" id="ARBA00022694"/>
    </source>
</evidence>
<comment type="catalytic activity">
    <reaction evidence="6 7">
        <text>L-threonylcarbamoyladenylate + adenosine(37) in tRNA = N(6)-L-threonylcarbamoyladenosine(37) in tRNA + AMP + H(+)</text>
        <dbReference type="Rhea" id="RHEA:37059"/>
        <dbReference type="Rhea" id="RHEA-COMP:10162"/>
        <dbReference type="Rhea" id="RHEA-COMP:10163"/>
        <dbReference type="ChEBI" id="CHEBI:15378"/>
        <dbReference type="ChEBI" id="CHEBI:73682"/>
        <dbReference type="ChEBI" id="CHEBI:74411"/>
        <dbReference type="ChEBI" id="CHEBI:74418"/>
        <dbReference type="ChEBI" id="CHEBI:456215"/>
        <dbReference type="EC" id="2.3.1.234"/>
    </reaction>
</comment>
<evidence type="ECO:0000256" key="7">
    <source>
        <dbReference type="HAMAP-Rule" id="MF_03179"/>
    </source>
</evidence>
<evidence type="ECO:0000313" key="11">
    <source>
        <dbReference type="Proteomes" id="UP001586593"/>
    </source>
</evidence>
<dbReference type="PANTHER" id="PTHR11735:SF6">
    <property type="entry name" value="TRNA N6-ADENOSINE THREONYLCARBAMOYLTRANSFERASE, MITOCHONDRIAL"/>
    <property type="match status" value="1"/>
</dbReference>
<evidence type="ECO:0000256" key="4">
    <source>
        <dbReference type="ARBA" id="ARBA00022723"/>
    </source>
</evidence>
<keyword evidence="4 7" id="KW-0479">Metal-binding</keyword>
<dbReference type="PANTHER" id="PTHR11735">
    <property type="entry name" value="TRNA N6-ADENOSINE THREONYLCARBAMOYLTRANSFERASE"/>
    <property type="match status" value="1"/>
</dbReference>
<name>A0ABR3XW02_9PEZI</name>
<keyword evidence="3 7" id="KW-0819">tRNA processing</keyword>
<comment type="subcellular location">
    <subcellularLocation>
        <location evidence="7">Mitochondrion</location>
    </subcellularLocation>
</comment>
<dbReference type="InterPro" id="IPR017861">
    <property type="entry name" value="KAE1/TsaD"/>
</dbReference>
<evidence type="ECO:0000256" key="2">
    <source>
        <dbReference type="ARBA" id="ARBA00022679"/>
    </source>
</evidence>
<evidence type="ECO:0000256" key="8">
    <source>
        <dbReference type="SAM" id="MobiDB-lite"/>
    </source>
</evidence>
<keyword evidence="7" id="KW-0496">Mitochondrion</keyword>
<dbReference type="Pfam" id="PF00814">
    <property type="entry name" value="TsaD"/>
    <property type="match status" value="2"/>
</dbReference>
<dbReference type="EC" id="2.3.1.234" evidence="1"/>
<comment type="caution">
    <text evidence="10">The sequence shown here is derived from an EMBL/GenBank/DDBJ whole genome shotgun (WGS) entry which is preliminary data.</text>
</comment>
<feature type="region of interest" description="Disordered" evidence="8">
    <location>
        <begin position="301"/>
        <end position="321"/>
    </location>
</feature>
<evidence type="ECO:0000256" key="5">
    <source>
        <dbReference type="ARBA" id="ARBA00023315"/>
    </source>
</evidence>
<dbReference type="HAMAP" id="MF_01445">
    <property type="entry name" value="TsaD"/>
    <property type="match status" value="1"/>
</dbReference>
<comment type="subunit">
    <text evidence="7">Homodimer.</text>
</comment>
<feature type="domain" description="Gcp-like" evidence="9">
    <location>
        <begin position="468"/>
        <end position="524"/>
    </location>
</feature>
<dbReference type="Proteomes" id="UP001586593">
    <property type="component" value="Unassembled WGS sequence"/>
</dbReference>